<dbReference type="Gene3D" id="3.30.420.40">
    <property type="match status" value="2"/>
</dbReference>
<dbReference type="EMBL" id="BART01032327">
    <property type="protein sequence ID" value="GAH09779.1"/>
    <property type="molecule type" value="Genomic_DNA"/>
</dbReference>
<protein>
    <recommendedName>
        <fullName evidence="3">ROK family protein</fullName>
    </recommendedName>
</protein>
<comment type="caution">
    <text evidence="2">The sequence shown here is derived from an EMBL/GenBank/DDBJ whole genome shotgun (WGS) entry which is preliminary data.</text>
</comment>
<feature type="non-terminal residue" evidence="2">
    <location>
        <position position="1"/>
    </location>
</feature>
<dbReference type="PROSITE" id="PS01125">
    <property type="entry name" value="ROK"/>
    <property type="match status" value="1"/>
</dbReference>
<evidence type="ECO:0000313" key="2">
    <source>
        <dbReference type="EMBL" id="GAH09779.1"/>
    </source>
</evidence>
<name>X1DXX1_9ZZZZ</name>
<keyword evidence="1" id="KW-0812">Transmembrane</keyword>
<dbReference type="InterPro" id="IPR000600">
    <property type="entry name" value="ROK"/>
</dbReference>
<feature type="transmembrane region" description="Helical" evidence="1">
    <location>
        <begin position="12"/>
        <end position="29"/>
    </location>
</feature>
<gene>
    <name evidence="2" type="ORF">S01H4_55905</name>
</gene>
<evidence type="ECO:0000256" key="1">
    <source>
        <dbReference type="SAM" id="Phobius"/>
    </source>
</evidence>
<dbReference type="InterPro" id="IPR043129">
    <property type="entry name" value="ATPase_NBD"/>
</dbReference>
<reference evidence="2" key="1">
    <citation type="journal article" date="2014" name="Front. Microbiol.">
        <title>High frequency of phylogenetically diverse reductive dehalogenase-homologous genes in deep subseafloor sedimentary metagenomes.</title>
        <authorList>
            <person name="Kawai M."/>
            <person name="Futagami T."/>
            <person name="Toyoda A."/>
            <person name="Takaki Y."/>
            <person name="Nishi S."/>
            <person name="Hori S."/>
            <person name="Arai W."/>
            <person name="Tsubouchi T."/>
            <person name="Morono Y."/>
            <person name="Uchiyama I."/>
            <person name="Ito T."/>
            <person name="Fujiyama A."/>
            <person name="Inagaki F."/>
            <person name="Takami H."/>
        </authorList>
    </citation>
    <scope>NUCLEOTIDE SEQUENCE</scope>
    <source>
        <strain evidence="2">Expedition CK06-06</strain>
    </source>
</reference>
<evidence type="ECO:0008006" key="3">
    <source>
        <dbReference type="Google" id="ProtNLM"/>
    </source>
</evidence>
<dbReference type="InterPro" id="IPR049874">
    <property type="entry name" value="ROK_cs"/>
</dbReference>
<dbReference type="PANTHER" id="PTHR18964:SF110">
    <property type="entry name" value="TRANSCRIPTIONAL REGULATOR, XYLR-RELATED"/>
    <property type="match status" value="1"/>
</dbReference>
<dbReference type="AlphaFoldDB" id="X1DXX1"/>
<dbReference type="Pfam" id="PF00480">
    <property type="entry name" value="ROK"/>
    <property type="match status" value="1"/>
</dbReference>
<keyword evidence="1" id="KW-0472">Membrane</keyword>
<dbReference type="SUPFAM" id="SSF53067">
    <property type="entry name" value="Actin-like ATPase domain"/>
    <property type="match status" value="1"/>
</dbReference>
<sequence>SKLGVAKSERNMIYIYIVEGVGFGIIIRGKLYRGHNERAGEFGHMIIEKNGKKCICGKKGCWNAYISIDALISDYNEGSIQKIKSLEEFMELLKLKDNNAKIAWEKYLDYMSIGLLNLIMAIDPYYIIIGGKISKISSNYLIKPLKKKILDNNLFVKKEDIKILFSKLKEDSSILGASLLPLKEF</sequence>
<dbReference type="PANTHER" id="PTHR18964">
    <property type="entry name" value="ROK (REPRESSOR, ORF, KINASE) FAMILY"/>
    <property type="match status" value="1"/>
</dbReference>
<accession>X1DXX1</accession>
<organism evidence="2">
    <name type="scientific">marine sediment metagenome</name>
    <dbReference type="NCBI Taxonomy" id="412755"/>
    <lineage>
        <taxon>unclassified sequences</taxon>
        <taxon>metagenomes</taxon>
        <taxon>ecological metagenomes</taxon>
    </lineage>
</organism>
<proteinExistence type="predicted"/>
<keyword evidence="1" id="KW-1133">Transmembrane helix</keyword>